<dbReference type="InterPro" id="IPR036388">
    <property type="entry name" value="WH-like_DNA-bd_sf"/>
</dbReference>
<comment type="caution">
    <text evidence="2">The sequence shown here is derived from an EMBL/GenBank/DDBJ whole genome shotgun (WGS) entry which is preliminary data.</text>
</comment>
<dbReference type="InterPro" id="IPR035965">
    <property type="entry name" value="PAS-like_dom_sf"/>
</dbReference>
<evidence type="ECO:0000259" key="1">
    <source>
        <dbReference type="PROSITE" id="PS50112"/>
    </source>
</evidence>
<name>A0A370LC29_9HYPH</name>
<dbReference type="Proteomes" id="UP000255207">
    <property type="component" value="Unassembled WGS sequence"/>
</dbReference>
<dbReference type="GO" id="GO:0006355">
    <property type="term" value="P:regulation of DNA-templated transcription"/>
    <property type="evidence" value="ECO:0007669"/>
    <property type="project" value="InterPro"/>
</dbReference>
<protein>
    <submittedName>
        <fullName evidence="2">Helix-turn-helix transcriptional regulator</fullName>
    </submittedName>
</protein>
<dbReference type="Gene3D" id="3.30.450.20">
    <property type="entry name" value="PAS domain"/>
    <property type="match status" value="1"/>
</dbReference>
<reference evidence="3" key="1">
    <citation type="submission" date="2018-07" db="EMBL/GenBank/DDBJ databases">
        <authorList>
            <person name="Safronova V.I."/>
            <person name="Chirak E.R."/>
            <person name="Sazanova A.L."/>
        </authorList>
    </citation>
    <scope>NUCLEOTIDE SEQUENCE [LARGE SCALE GENOMIC DNA]</scope>
    <source>
        <strain evidence="3">RCAM04685</strain>
    </source>
</reference>
<dbReference type="InterPro" id="IPR000792">
    <property type="entry name" value="Tscrpt_reg_LuxR_C"/>
</dbReference>
<dbReference type="SMART" id="SM00421">
    <property type="entry name" value="HTH_LUXR"/>
    <property type="match status" value="1"/>
</dbReference>
<evidence type="ECO:0000313" key="2">
    <source>
        <dbReference type="EMBL" id="RDJ29526.1"/>
    </source>
</evidence>
<dbReference type="SUPFAM" id="SSF55785">
    <property type="entry name" value="PYP-like sensor domain (PAS domain)"/>
    <property type="match status" value="1"/>
</dbReference>
<gene>
    <name evidence="2" type="ORF">DWE98_03005</name>
</gene>
<sequence length="350" mass="37134">MQTIADCLGDVGAILIYQRDDGSYGTIGSPALDAARLEYDRDEWWRHDIRFSRSVPRGFFASTDAITERDIATPEEIETLPFYAQFLRGHGLKWFGAVSISPDPHVAAALSVQRSQDKPSFSDDELAVIARLGRHVENALRLGVRLINAEASQQALTDVLARLGVGVFLLDAVGRVIFANPAAEQISGDGLLVAQGRLTARVASCQEALRAAIARASLDDAATLSAPPQRVLIPGQELGGFLAVHILPVRAVPGGGVENLLIDVSAIAVVTSAQPGEPADPALVRDLFGLTLAEARIAALIGAGLAPRNASLALGISEETARTTLKRVFAKVGVSRQSELTALLTKLSLR</sequence>
<dbReference type="PROSITE" id="PS50112">
    <property type="entry name" value="PAS"/>
    <property type="match status" value="1"/>
</dbReference>
<dbReference type="Gene3D" id="1.10.10.10">
    <property type="entry name" value="Winged helix-like DNA-binding domain superfamily/Winged helix DNA-binding domain"/>
    <property type="match status" value="1"/>
</dbReference>
<dbReference type="InterPro" id="IPR016032">
    <property type="entry name" value="Sig_transdc_resp-reg_C-effctor"/>
</dbReference>
<dbReference type="EMBL" id="QQTP01000001">
    <property type="protein sequence ID" value="RDJ29526.1"/>
    <property type="molecule type" value="Genomic_DNA"/>
</dbReference>
<dbReference type="SUPFAM" id="SSF46894">
    <property type="entry name" value="C-terminal effector domain of the bipartite response regulators"/>
    <property type="match status" value="1"/>
</dbReference>
<feature type="domain" description="PAS" evidence="1">
    <location>
        <begin position="152"/>
        <end position="188"/>
    </location>
</feature>
<proteinExistence type="predicted"/>
<evidence type="ECO:0000313" key="3">
    <source>
        <dbReference type="Proteomes" id="UP000255207"/>
    </source>
</evidence>
<accession>A0A370LC29</accession>
<keyword evidence="3" id="KW-1185">Reference proteome</keyword>
<dbReference type="GO" id="GO:0003677">
    <property type="term" value="F:DNA binding"/>
    <property type="evidence" value="ECO:0007669"/>
    <property type="project" value="InterPro"/>
</dbReference>
<dbReference type="RefSeq" id="WP_114827644.1">
    <property type="nucleotide sequence ID" value="NZ_QQTO01000019.1"/>
</dbReference>
<dbReference type="AlphaFoldDB" id="A0A370LC29"/>
<dbReference type="InterPro" id="IPR000014">
    <property type="entry name" value="PAS"/>
</dbReference>
<dbReference type="OrthoDB" id="7444822at2"/>
<organism evidence="2 3">
    <name type="scientific">Bosea caraganae</name>
    <dbReference type="NCBI Taxonomy" id="2763117"/>
    <lineage>
        <taxon>Bacteria</taxon>
        <taxon>Pseudomonadati</taxon>
        <taxon>Pseudomonadota</taxon>
        <taxon>Alphaproteobacteria</taxon>
        <taxon>Hyphomicrobiales</taxon>
        <taxon>Boseaceae</taxon>
        <taxon>Bosea</taxon>
    </lineage>
</organism>